<reference evidence="1" key="1">
    <citation type="submission" date="2024-06" db="EMBL/GenBank/DDBJ databases">
        <title>Caulobacter inopinatus, sp. nov.</title>
        <authorList>
            <person name="Donachie S.P."/>
        </authorList>
    </citation>
    <scope>NUCLEOTIDE SEQUENCE</scope>
    <source>
        <strain evidence="1">73W</strain>
    </source>
</reference>
<dbReference type="InterPro" id="IPR047324">
    <property type="entry name" value="LbH_gamma_CA-like"/>
</dbReference>
<dbReference type="InterPro" id="IPR001451">
    <property type="entry name" value="Hexapep"/>
</dbReference>
<name>A0AB39KQL1_9CAUL</name>
<evidence type="ECO:0000313" key="1">
    <source>
        <dbReference type="EMBL" id="XDO96136.1"/>
    </source>
</evidence>
<dbReference type="PANTHER" id="PTHR13061:SF29">
    <property type="entry name" value="GAMMA CARBONIC ANHYDRASE-LIKE 1, MITOCHONDRIAL-RELATED"/>
    <property type="match status" value="1"/>
</dbReference>
<proteinExistence type="predicted"/>
<dbReference type="AlphaFoldDB" id="A0AB39KQL1"/>
<dbReference type="PANTHER" id="PTHR13061">
    <property type="entry name" value="DYNACTIN SUBUNIT P25"/>
    <property type="match status" value="1"/>
</dbReference>
<dbReference type="SUPFAM" id="SSF51161">
    <property type="entry name" value="Trimeric LpxA-like enzymes"/>
    <property type="match status" value="1"/>
</dbReference>
<dbReference type="Pfam" id="PF00132">
    <property type="entry name" value="Hexapep"/>
    <property type="match status" value="1"/>
</dbReference>
<dbReference type="InterPro" id="IPR011004">
    <property type="entry name" value="Trimer_LpxA-like_sf"/>
</dbReference>
<dbReference type="CDD" id="cd04645">
    <property type="entry name" value="LbH_gamma_CA_like"/>
    <property type="match status" value="1"/>
</dbReference>
<protein>
    <submittedName>
        <fullName evidence="1">Gamma carbonic anhydrase family protein</fullName>
    </submittedName>
</protein>
<organism evidence="1">
    <name type="scientific">Caulobacter sp. 73W</name>
    <dbReference type="NCBI Taxonomy" id="3161137"/>
    <lineage>
        <taxon>Bacteria</taxon>
        <taxon>Pseudomonadati</taxon>
        <taxon>Pseudomonadota</taxon>
        <taxon>Alphaproteobacteria</taxon>
        <taxon>Caulobacterales</taxon>
        <taxon>Caulobacteraceae</taxon>
        <taxon>Caulobacter</taxon>
    </lineage>
</organism>
<dbReference type="Gene3D" id="2.160.10.10">
    <property type="entry name" value="Hexapeptide repeat proteins"/>
    <property type="match status" value="1"/>
</dbReference>
<gene>
    <name evidence="1" type="ORF">ABOZ73_15270</name>
</gene>
<dbReference type="InterPro" id="IPR050484">
    <property type="entry name" value="Transf_Hexapept/Carb_Anhydrase"/>
</dbReference>
<accession>A0AB39KQL1</accession>
<sequence length="175" mass="18361">MSVYKLGAAAPTLPADGEYWIAPNASVMGNVVLKKNASIWFGVTVRGDNDPITIGENSNVQDGSVLHTDLGVPLTIGSNCTIGHMVMLHGCTIGDNSLVGIGAIVLNGARIGRNCLIGAGALIAEGKEIPDNSLVMGAPGKVIREVSEHQAQILTGSALHYVENWKRYVRDMAQA</sequence>
<dbReference type="EMBL" id="CP158375">
    <property type="protein sequence ID" value="XDO96136.1"/>
    <property type="molecule type" value="Genomic_DNA"/>
</dbReference>
<dbReference type="RefSeq" id="WP_369058990.1">
    <property type="nucleotide sequence ID" value="NZ_CP158375.1"/>
</dbReference>